<evidence type="ECO:0000313" key="4">
    <source>
        <dbReference type="EMBL" id="MCG2671599.1"/>
    </source>
</evidence>
<protein>
    <submittedName>
        <fullName evidence="4">Uncharacterized protein</fullName>
    </submittedName>
</protein>
<dbReference type="InterPro" id="IPR029044">
    <property type="entry name" value="Nucleotide-diphossugar_trans"/>
</dbReference>
<dbReference type="InterPro" id="IPR005907">
    <property type="entry name" value="G1P_thy_trans_s"/>
</dbReference>
<evidence type="ECO:0000256" key="3">
    <source>
        <dbReference type="ARBA" id="ARBA00022842"/>
    </source>
</evidence>
<comment type="caution">
    <text evidence="4">The sequence shown here is derived from an EMBL/GenBank/DDBJ whole genome shotgun (WGS) entry which is preliminary data.</text>
</comment>
<keyword evidence="1" id="KW-0808">Transferase</keyword>
<dbReference type="SUPFAM" id="SSF53448">
    <property type="entry name" value="Nucleotide-diphospho-sugar transferases"/>
    <property type="match status" value="1"/>
</dbReference>
<evidence type="ECO:0000313" key="5">
    <source>
        <dbReference type="Proteomes" id="UP001139012"/>
    </source>
</evidence>
<dbReference type="Proteomes" id="UP001139012">
    <property type="component" value="Unassembled WGS sequence"/>
</dbReference>
<organism evidence="4 5">
    <name type="scientific">Bradyrhizobium zhengyangense</name>
    <dbReference type="NCBI Taxonomy" id="2911009"/>
    <lineage>
        <taxon>Bacteria</taxon>
        <taxon>Pseudomonadati</taxon>
        <taxon>Pseudomonadota</taxon>
        <taxon>Alphaproteobacteria</taxon>
        <taxon>Hyphomicrobiales</taxon>
        <taxon>Nitrobacteraceae</taxon>
        <taxon>Bradyrhizobium</taxon>
    </lineage>
</organism>
<dbReference type="Gene3D" id="3.90.550.10">
    <property type="entry name" value="Spore Coat Polysaccharide Biosynthesis Protein SpsA, Chain A"/>
    <property type="match status" value="1"/>
</dbReference>
<keyword evidence="3" id="KW-0460">Magnesium</keyword>
<reference evidence="4" key="1">
    <citation type="submission" date="2022-01" db="EMBL/GenBank/DDBJ databases">
        <title>Genome sequnece data of strain Bradyrhizobium sp. nov.</title>
        <authorList>
            <person name="Zhang J."/>
        </authorList>
    </citation>
    <scope>NUCLEOTIDE SEQUENCE</scope>
    <source>
        <strain evidence="4">WYCCWR 12774</strain>
    </source>
</reference>
<dbReference type="PANTHER" id="PTHR43532">
    <property type="entry name" value="GLUCOSE-1-PHOSPHATE THYMIDYLYLTRANSFERASE"/>
    <property type="match status" value="1"/>
</dbReference>
<evidence type="ECO:0000256" key="2">
    <source>
        <dbReference type="ARBA" id="ARBA00022695"/>
    </source>
</evidence>
<sequence>MTIFLSSEQSLLKASEFIYIAEKRQGLKIACPEEVAFIESFIGAEQLAKLAEPLKNTAYGKYLIR</sequence>
<name>A0ABS9LXR9_9BRAD</name>
<dbReference type="RefSeq" id="WP_237873041.1">
    <property type="nucleotide sequence ID" value="NZ_JAKLUA010000015.1"/>
</dbReference>
<dbReference type="PANTHER" id="PTHR43532:SF1">
    <property type="entry name" value="GLUCOSE-1-PHOSPHATE THYMIDYLYLTRANSFERASE 1"/>
    <property type="match status" value="1"/>
</dbReference>
<proteinExistence type="predicted"/>
<gene>
    <name evidence="4" type="ORF">L6637_32055</name>
</gene>
<keyword evidence="5" id="KW-1185">Reference proteome</keyword>
<keyword evidence="2" id="KW-0548">Nucleotidyltransferase</keyword>
<dbReference type="EMBL" id="JAKLUA010000015">
    <property type="protein sequence ID" value="MCG2671599.1"/>
    <property type="molecule type" value="Genomic_DNA"/>
</dbReference>
<accession>A0ABS9LXR9</accession>
<evidence type="ECO:0000256" key="1">
    <source>
        <dbReference type="ARBA" id="ARBA00022679"/>
    </source>
</evidence>